<evidence type="ECO:0000313" key="2">
    <source>
        <dbReference type="Proteomes" id="UP000220900"/>
    </source>
</evidence>
<organism evidence="1 2">
    <name type="scientific">Bacillus cereus</name>
    <dbReference type="NCBI Taxonomy" id="1396"/>
    <lineage>
        <taxon>Bacteria</taxon>
        <taxon>Bacillati</taxon>
        <taxon>Bacillota</taxon>
        <taxon>Bacilli</taxon>
        <taxon>Bacillales</taxon>
        <taxon>Bacillaceae</taxon>
        <taxon>Bacillus</taxon>
        <taxon>Bacillus cereus group</taxon>
    </lineage>
</organism>
<evidence type="ECO:0000313" key="1">
    <source>
        <dbReference type="EMBL" id="PES98118.1"/>
    </source>
</evidence>
<comment type="caution">
    <text evidence="1">The sequence shown here is derived from an EMBL/GenBank/DDBJ whole genome shotgun (WGS) entry which is preliminary data.</text>
</comment>
<reference evidence="1 2" key="1">
    <citation type="submission" date="2017-09" db="EMBL/GenBank/DDBJ databases">
        <title>Large-scale bioinformatics analysis of Bacillus genomes uncovers conserved roles of natural products in bacterial physiology.</title>
        <authorList>
            <consortium name="Agbiome Team Llc"/>
            <person name="Bleich R.M."/>
            <person name="Grubbs K.J."/>
            <person name="Santa Maria K.C."/>
            <person name="Allen S.E."/>
            <person name="Farag S."/>
            <person name="Shank E.A."/>
            <person name="Bowers A."/>
        </authorList>
    </citation>
    <scope>NUCLEOTIDE SEQUENCE [LARGE SCALE GENOMIC DNA]</scope>
    <source>
        <strain evidence="1 2">AFS002368</strain>
    </source>
</reference>
<dbReference type="AlphaFoldDB" id="A0A2C1F624"/>
<dbReference type="Proteomes" id="UP000220900">
    <property type="component" value="Unassembled WGS sequence"/>
</dbReference>
<dbReference type="RefSeq" id="WP_098266901.1">
    <property type="nucleotide sequence ID" value="NZ_JAVIVZ010000001.1"/>
</dbReference>
<gene>
    <name evidence="1" type="ORF">CN491_04750</name>
</gene>
<proteinExistence type="predicted"/>
<name>A0A2C1F624_BACCE</name>
<protein>
    <submittedName>
        <fullName evidence="1">Uncharacterized protein</fullName>
    </submittedName>
</protein>
<accession>A0A2C1F624</accession>
<sequence>MIVTALGIYLMPGSFYSYWCRNKGLDQVIEKVPAPPAAVIALFILFWAPILPLDVYYRFLGKKK</sequence>
<dbReference type="EMBL" id="NTZF01000004">
    <property type="protein sequence ID" value="PES98118.1"/>
    <property type="molecule type" value="Genomic_DNA"/>
</dbReference>